<evidence type="ECO:0000313" key="1">
    <source>
        <dbReference type="EMBL" id="VUC37623.1"/>
    </source>
</evidence>
<organism evidence="1 2">
    <name type="scientific">Bionectria ochroleuca</name>
    <name type="common">Gliocladium roseum</name>
    <dbReference type="NCBI Taxonomy" id="29856"/>
    <lineage>
        <taxon>Eukaryota</taxon>
        <taxon>Fungi</taxon>
        <taxon>Dikarya</taxon>
        <taxon>Ascomycota</taxon>
        <taxon>Pezizomycotina</taxon>
        <taxon>Sordariomycetes</taxon>
        <taxon>Hypocreomycetidae</taxon>
        <taxon>Hypocreales</taxon>
        <taxon>Bionectriaceae</taxon>
        <taxon>Clonostachys</taxon>
    </lineage>
</organism>
<accession>A0ABY6V1J3</accession>
<comment type="caution">
    <text evidence="1">The sequence shown here is derived from an EMBL/GenBank/DDBJ whole genome shotgun (WGS) entry which is preliminary data.</text>
</comment>
<evidence type="ECO:0000313" key="2">
    <source>
        <dbReference type="Proteomes" id="UP000766486"/>
    </source>
</evidence>
<dbReference type="EMBL" id="CABFNS010001012">
    <property type="protein sequence ID" value="VUC37623.1"/>
    <property type="molecule type" value="Genomic_DNA"/>
</dbReference>
<keyword evidence="2" id="KW-1185">Reference proteome</keyword>
<proteinExistence type="predicted"/>
<gene>
    <name evidence="1" type="ORF">CLO192961_LOCUS476223</name>
</gene>
<name>A0ABY6V1J3_BIOOC</name>
<reference evidence="1 2" key="1">
    <citation type="submission" date="2019-06" db="EMBL/GenBank/DDBJ databases">
        <authorList>
            <person name="Broberg M."/>
        </authorList>
    </citation>
    <scope>NUCLEOTIDE SEQUENCE [LARGE SCALE GENOMIC DNA]</scope>
</reference>
<dbReference type="Proteomes" id="UP000766486">
    <property type="component" value="Unassembled WGS sequence"/>
</dbReference>
<sequence length="692" mass="76831">MALQAQWSIDRTATDIVSVGIGILRAATSDNVQPLAILACEKFGNTLAMCQETILKIEHSVVPAPEPATLKFLKSSVGYFAGDTVSQLGQSAAGALRPRCLQSGFTDNLSGWSLYLHNHTSGGLGGSPSVPTNEGICALVDALRQLQRVGADDISSVTVELHDGYCLPWTVSFIKWSLGLPPSVFWDNGRSILSQEGSQVLVILSSPPDDGEFAFKVTTHSRIRGPSELIHTSTKNSPDHPNNSYMLSIKKFGEMSKFHWFEDDLSRRAAEQVIPYAIDQVLNNIITCTLNDAQIKAFEGVNISDRRPKAVLPCPFPGKAAINRIYRLLFGKDLQLKKLEDGLRIGDLPLARSYLESDTKVEVADHPGIEEFVVRVGILVSDILSLSLFDLPEPLLVLWDRPRIDTDEGFRGAVCAILQTGVPTRCTNLDILESTLQLVGHDETPNSHPRWVASSYHGQAVWPTFFESRRYQATGYLQLSWAPGFLVHKKDTYQNAGFWSTNSSEGYERPNFSKEPVIGPRNLFPKLQPEWDVSVLDDKTLKVSLSVRNKPTFWYGHIHHSPYRLIQGMASSVFIQNCGHDPNAMLKQAERFSLFTGPIQPFVPGSVNPDGFRMPKGGKSWSHYALAIFEHERMSEALNLGDMTMVVAVDKSDDLRFFALSSIRNVHVYRGETCLKCCLDLCRKMDVKVLIL</sequence>
<evidence type="ECO:0008006" key="3">
    <source>
        <dbReference type="Google" id="ProtNLM"/>
    </source>
</evidence>
<protein>
    <recommendedName>
        <fullName evidence="3">Dehydrogenase (DH) domain-containing protein</fullName>
    </recommendedName>
</protein>